<dbReference type="CDD" id="cd09116">
    <property type="entry name" value="PLDc_Nuc_like"/>
    <property type="match status" value="1"/>
</dbReference>
<feature type="domain" description="PLD phosphodiesterase" evidence="8">
    <location>
        <begin position="116"/>
        <end position="143"/>
    </location>
</feature>
<dbReference type="EMBL" id="CCEJ010000013">
    <property type="protein sequence ID" value="CDR35116.1"/>
    <property type="molecule type" value="Genomic_DNA"/>
</dbReference>
<comment type="catalytic activity">
    <reaction evidence="1">
        <text>a 1,2-diacyl-sn-glycero-3-phosphocholine + H2O = a 1,2-diacyl-sn-glycero-3-phosphate + choline + H(+)</text>
        <dbReference type="Rhea" id="RHEA:14445"/>
        <dbReference type="ChEBI" id="CHEBI:15354"/>
        <dbReference type="ChEBI" id="CHEBI:15377"/>
        <dbReference type="ChEBI" id="CHEBI:15378"/>
        <dbReference type="ChEBI" id="CHEBI:57643"/>
        <dbReference type="ChEBI" id="CHEBI:58608"/>
        <dbReference type="EC" id="3.1.4.4"/>
    </reaction>
</comment>
<dbReference type="GO" id="GO:0004630">
    <property type="term" value="F:phospholipase D activity"/>
    <property type="evidence" value="ECO:0007669"/>
    <property type="project" value="UniProtKB-EC"/>
</dbReference>
<evidence type="ECO:0000256" key="5">
    <source>
        <dbReference type="ARBA" id="ARBA00022963"/>
    </source>
</evidence>
<dbReference type="GO" id="GO:0016042">
    <property type="term" value="P:lipid catabolic process"/>
    <property type="evidence" value="ECO:0007669"/>
    <property type="project" value="UniProtKB-KW"/>
</dbReference>
<name>A0A090D172_9BACT</name>
<evidence type="ECO:0000259" key="8">
    <source>
        <dbReference type="PROSITE" id="PS50035"/>
    </source>
</evidence>
<dbReference type="SUPFAM" id="SSF56024">
    <property type="entry name" value="Phospholipase D/nuclease"/>
    <property type="match status" value="2"/>
</dbReference>
<keyword evidence="6" id="KW-0443">Lipid metabolism</keyword>
<reference evidence="9" key="1">
    <citation type="submission" date="2013-12" db="EMBL/GenBank/DDBJ databases">
        <authorList>
            <person name="Linke B."/>
        </authorList>
    </citation>
    <scope>NUCLEOTIDE SEQUENCE [LARGE SCALE GENOMIC DNA]</scope>
    <source>
        <strain evidence="9">CRIB-18</strain>
    </source>
</reference>
<evidence type="ECO:0000256" key="2">
    <source>
        <dbReference type="ARBA" id="ARBA00008664"/>
    </source>
</evidence>
<dbReference type="eggNOG" id="COG1502">
    <property type="taxonomic scope" value="Bacteria"/>
</dbReference>
<keyword evidence="7" id="KW-1133">Transmembrane helix</keyword>
<keyword evidence="5" id="KW-0442">Lipid degradation</keyword>
<comment type="caution">
    <text evidence="9">The sequence shown here is derived from an EMBL/GenBank/DDBJ whole genome shotgun (WGS) entry which is preliminary data.</text>
</comment>
<accession>A0A090D172</accession>
<dbReference type="OrthoDB" id="18806at2"/>
<keyword evidence="10" id="KW-1185">Reference proteome</keyword>
<dbReference type="Gene3D" id="3.30.870.10">
    <property type="entry name" value="Endonuclease Chain A"/>
    <property type="match status" value="2"/>
</dbReference>
<keyword evidence="7" id="KW-0812">Transmembrane</keyword>
<keyword evidence="7" id="KW-0472">Membrane</keyword>
<dbReference type="Proteomes" id="UP000031552">
    <property type="component" value="Unassembled WGS sequence"/>
</dbReference>
<evidence type="ECO:0000256" key="1">
    <source>
        <dbReference type="ARBA" id="ARBA00000798"/>
    </source>
</evidence>
<protein>
    <recommendedName>
        <fullName evidence="3">phospholipase D</fullName>
        <ecNumber evidence="3">3.1.4.4</ecNumber>
    </recommendedName>
</protein>
<evidence type="ECO:0000256" key="7">
    <source>
        <dbReference type="SAM" id="Phobius"/>
    </source>
</evidence>
<dbReference type="PANTHER" id="PTHR43856">
    <property type="entry name" value="CARDIOLIPIN HYDROLASE"/>
    <property type="match status" value="1"/>
</dbReference>
<evidence type="ECO:0000313" key="10">
    <source>
        <dbReference type="Proteomes" id="UP000031552"/>
    </source>
</evidence>
<dbReference type="InterPro" id="IPR051406">
    <property type="entry name" value="PLD_domain"/>
</dbReference>
<evidence type="ECO:0000256" key="3">
    <source>
        <dbReference type="ARBA" id="ARBA00012027"/>
    </source>
</evidence>
<comment type="similarity">
    <text evidence="2">Belongs to the phospholipase D family.</text>
</comment>
<dbReference type="PROSITE" id="PS50035">
    <property type="entry name" value="PLD"/>
    <property type="match status" value="2"/>
</dbReference>
<evidence type="ECO:0000256" key="6">
    <source>
        <dbReference type="ARBA" id="ARBA00023098"/>
    </source>
</evidence>
<dbReference type="InterPro" id="IPR001736">
    <property type="entry name" value="PLipase_D/transphosphatidylase"/>
</dbReference>
<evidence type="ECO:0000313" key="9">
    <source>
        <dbReference type="EMBL" id="CDR35116.1"/>
    </source>
</evidence>
<dbReference type="PANTHER" id="PTHR43856:SF1">
    <property type="entry name" value="MITOCHONDRIAL CARDIOLIPIN HYDROLASE"/>
    <property type="match status" value="1"/>
</dbReference>
<dbReference type="STRING" id="1437425.CSEC_2310"/>
<dbReference type="Pfam" id="PF13091">
    <property type="entry name" value="PLDc_2"/>
    <property type="match status" value="2"/>
</dbReference>
<dbReference type="AlphaFoldDB" id="A0A090D172"/>
<evidence type="ECO:0000256" key="4">
    <source>
        <dbReference type="ARBA" id="ARBA00022801"/>
    </source>
</evidence>
<reference evidence="9" key="2">
    <citation type="submission" date="2014-09" db="EMBL/GenBank/DDBJ databases">
        <title>Criblamydia sequanensis harbors a mega-plasmid encoding arsenite resistance.</title>
        <authorList>
            <person name="Bertelli C."/>
            <person name="Goesmann A."/>
            <person name="Greub G."/>
        </authorList>
    </citation>
    <scope>NUCLEOTIDE SEQUENCE [LARGE SCALE GENOMIC DNA]</scope>
    <source>
        <strain evidence="9">CRIB-18</strain>
    </source>
</reference>
<gene>
    <name evidence="9" type="primary">pld</name>
    <name evidence="9" type="ORF">CSEC_2310</name>
</gene>
<dbReference type="GO" id="GO:0006793">
    <property type="term" value="P:phosphorus metabolic process"/>
    <property type="evidence" value="ECO:0007669"/>
    <property type="project" value="UniProtKB-ARBA"/>
</dbReference>
<sequence>MNFKLFYLFLYLSFFCLLSFYGNLSLKTALPTETDELVFYAQENGDDLRRTFKSAIESAKNSILISIYNINDSLIINALNKQAEKQKKITIYYDAKAKGNFPSNFHPKVRLIPFFGKGLMHQKIMIIDDKTIYFGSANLTWSSLSLHGNLVAGLTSEKAAHFLKNCLECQFSSTPFCPTYREESPLNFELWMLPKAKQSVDKVKQLLATAKKTIKVAMYTWTRGDFAESLIEAKNRGVHVEIAVDGNSMGKFSKAMKIIKNESIPLYLYRGPGLLHHKFVWIDETILIHGSTNWTKAAFNQNYESFMILNQLTSKENLYLKNLWKKIISDCSLVNNPS</sequence>
<dbReference type="GO" id="GO:0016891">
    <property type="term" value="F:RNA endonuclease activity producing 5'-phosphomonoesters, hydrolytic mechanism"/>
    <property type="evidence" value="ECO:0007669"/>
    <property type="project" value="TreeGrafter"/>
</dbReference>
<feature type="domain" description="PLD phosphodiesterase" evidence="8">
    <location>
        <begin position="271"/>
        <end position="298"/>
    </location>
</feature>
<dbReference type="SMART" id="SM00155">
    <property type="entry name" value="PLDc"/>
    <property type="match status" value="2"/>
</dbReference>
<dbReference type="EC" id="3.1.4.4" evidence="3"/>
<feature type="transmembrane region" description="Helical" evidence="7">
    <location>
        <begin position="6"/>
        <end position="24"/>
    </location>
</feature>
<dbReference type="InterPro" id="IPR025202">
    <property type="entry name" value="PLD-like_dom"/>
</dbReference>
<proteinExistence type="inferred from homology"/>
<organism evidence="9 10">
    <name type="scientific">Candidatus Criblamydia sequanensis CRIB-18</name>
    <dbReference type="NCBI Taxonomy" id="1437425"/>
    <lineage>
        <taxon>Bacteria</taxon>
        <taxon>Pseudomonadati</taxon>
        <taxon>Chlamydiota</taxon>
        <taxon>Chlamydiia</taxon>
        <taxon>Parachlamydiales</taxon>
        <taxon>Candidatus Criblamydiaceae</taxon>
        <taxon>Candidatus Criblamydia</taxon>
    </lineage>
</organism>
<keyword evidence="4 9" id="KW-0378">Hydrolase</keyword>